<sequence>MLSKISKRSRRRSEQVYVASVNEPSSLVVDRPPDLLQWCDLNTPFPSVALGGYTRYYLHAGLLPKTTETPGYCPALSQDPYKTSLIDIPPKSSLFPTSSDASPRPLAIIHESSMESVHPRRPPALTVSAMTTPNSLRHKRRRLLRTPSIERDFAVHGRQFFSSSISVNEVSLSSPSSQSAHSHSSSSAHSDSTHSDSSDFSFGHMEFPLSPSTSIESESRFELDRKSLICLEETPQRPGSSASFNTAKTGFSDA</sequence>
<dbReference type="Proteomes" id="UP000807469">
    <property type="component" value="Unassembled WGS sequence"/>
</dbReference>
<feature type="region of interest" description="Disordered" evidence="1">
    <location>
        <begin position="231"/>
        <end position="254"/>
    </location>
</feature>
<dbReference type="AlphaFoldDB" id="A0A9P5ZFH0"/>
<comment type="caution">
    <text evidence="2">The sequence shown here is derived from an EMBL/GenBank/DDBJ whole genome shotgun (WGS) entry which is preliminary data.</text>
</comment>
<dbReference type="OrthoDB" id="3065051at2759"/>
<feature type="region of interest" description="Disordered" evidence="1">
    <location>
        <begin position="172"/>
        <end position="199"/>
    </location>
</feature>
<dbReference type="EMBL" id="MU155134">
    <property type="protein sequence ID" value="KAF9485700.1"/>
    <property type="molecule type" value="Genomic_DNA"/>
</dbReference>
<accession>A0A9P5ZFH0</accession>
<organism evidence="2 3">
    <name type="scientific">Pholiota conissans</name>
    <dbReference type="NCBI Taxonomy" id="109636"/>
    <lineage>
        <taxon>Eukaryota</taxon>
        <taxon>Fungi</taxon>
        <taxon>Dikarya</taxon>
        <taxon>Basidiomycota</taxon>
        <taxon>Agaricomycotina</taxon>
        <taxon>Agaricomycetes</taxon>
        <taxon>Agaricomycetidae</taxon>
        <taxon>Agaricales</taxon>
        <taxon>Agaricineae</taxon>
        <taxon>Strophariaceae</taxon>
        <taxon>Pholiota</taxon>
    </lineage>
</organism>
<feature type="compositionally biased region" description="Low complexity" evidence="1">
    <location>
        <begin position="172"/>
        <end position="190"/>
    </location>
</feature>
<reference evidence="2" key="1">
    <citation type="submission" date="2020-11" db="EMBL/GenBank/DDBJ databases">
        <authorList>
            <consortium name="DOE Joint Genome Institute"/>
            <person name="Ahrendt S."/>
            <person name="Riley R."/>
            <person name="Andreopoulos W."/>
            <person name="Labutti K."/>
            <person name="Pangilinan J."/>
            <person name="Ruiz-Duenas F.J."/>
            <person name="Barrasa J.M."/>
            <person name="Sanchez-Garcia M."/>
            <person name="Camarero S."/>
            <person name="Miyauchi S."/>
            <person name="Serrano A."/>
            <person name="Linde D."/>
            <person name="Babiker R."/>
            <person name="Drula E."/>
            <person name="Ayuso-Fernandez I."/>
            <person name="Pacheco R."/>
            <person name="Padilla G."/>
            <person name="Ferreira P."/>
            <person name="Barriuso J."/>
            <person name="Kellner H."/>
            <person name="Castanera R."/>
            <person name="Alfaro M."/>
            <person name="Ramirez L."/>
            <person name="Pisabarro A.G."/>
            <person name="Kuo A."/>
            <person name="Tritt A."/>
            <person name="Lipzen A."/>
            <person name="He G."/>
            <person name="Yan M."/>
            <person name="Ng V."/>
            <person name="Cullen D."/>
            <person name="Martin F."/>
            <person name="Rosso M.-N."/>
            <person name="Henrissat B."/>
            <person name="Hibbett D."/>
            <person name="Martinez A.T."/>
            <person name="Grigoriev I.V."/>
        </authorList>
    </citation>
    <scope>NUCLEOTIDE SEQUENCE</scope>
    <source>
        <strain evidence="2">CIRM-BRFM 674</strain>
    </source>
</reference>
<protein>
    <submittedName>
        <fullName evidence="2">Uncharacterized protein</fullName>
    </submittedName>
</protein>
<evidence type="ECO:0000256" key="1">
    <source>
        <dbReference type="SAM" id="MobiDB-lite"/>
    </source>
</evidence>
<keyword evidence="3" id="KW-1185">Reference proteome</keyword>
<gene>
    <name evidence="2" type="ORF">BDN70DRAFT_871023</name>
</gene>
<feature type="compositionally biased region" description="Polar residues" evidence="1">
    <location>
        <begin position="237"/>
        <end position="254"/>
    </location>
</feature>
<evidence type="ECO:0000313" key="3">
    <source>
        <dbReference type="Proteomes" id="UP000807469"/>
    </source>
</evidence>
<evidence type="ECO:0000313" key="2">
    <source>
        <dbReference type="EMBL" id="KAF9485700.1"/>
    </source>
</evidence>
<proteinExistence type="predicted"/>
<name>A0A9P5ZFH0_9AGAR</name>